<feature type="transmembrane region" description="Helical" evidence="10">
    <location>
        <begin position="12"/>
        <end position="30"/>
    </location>
</feature>
<evidence type="ECO:0000256" key="7">
    <source>
        <dbReference type="ARBA" id="ARBA00023326"/>
    </source>
</evidence>
<gene>
    <name evidence="12" type="ORF">HG535_0D02140</name>
</gene>
<keyword evidence="7" id="KW-0624">Polysaccharide degradation</keyword>
<comment type="similarity">
    <text evidence="2">Belongs to the glycosyl hydrolase 15 family.</text>
</comment>
<evidence type="ECO:0000256" key="3">
    <source>
        <dbReference type="ARBA" id="ARBA00012593"/>
    </source>
</evidence>
<evidence type="ECO:0000256" key="5">
    <source>
        <dbReference type="ARBA" id="ARBA00023277"/>
    </source>
</evidence>
<evidence type="ECO:0000256" key="4">
    <source>
        <dbReference type="ARBA" id="ARBA00022801"/>
    </source>
</evidence>
<evidence type="ECO:0000256" key="1">
    <source>
        <dbReference type="ARBA" id="ARBA00001863"/>
    </source>
</evidence>
<keyword evidence="10" id="KW-0812">Transmembrane</keyword>
<dbReference type="InterPro" id="IPR012341">
    <property type="entry name" value="6hp_glycosidase-like_sf"/>
</dbReference>
<reference evidence="12 13" key="1">
    <citation type="submission" date="2020-07" db="EMBL/GenBank/DDBJ databases">
        <title>The yeast mating-type switching endonuclease HO is a domesticated member of an unorthodox homing genetic element family.</title>
        <authorList>
            <person name="Coughlan A.Y."/>
            <person name="Lombardi L."/>
            <person name="Braun-Galleani S."/>
            <person name="Martos A.R."/>
            <person name="Galeote V."/>
            <person name="Bigey F."/>
            <person name="Dequin S."/>
            <person name="Byrne K.P."/>
            <person name="Wolfe K.H."/>
        </authorList>
    </citation>
    <scope>NUCLEOTIDE SEQUENCE [LARGE SCALE GENOMIC DNA]</scope>
    <source>
        <strain evidence="12 13">NRRL Y-6702</strain>
    </source>
</reference>
<keyword evidence="10" id="KW-1133">Transmembrane helix</keyword>
<dbReference type="OrthoDB" id="6123450at2759"/>
<feature type="domain" description="GH15-like" evidence="11">
    <location>
        <begin position="127"/>
        <end position="607"/>
    </location>
</feature>
<evidence type="ECO:0000256" key="2">
    <source>
        <dbReference type="ARBA" id="ARBA00006188"/>
    </source>
</evidence>
<evidence type="ECO:0000256" key="10">
    <source>
        <dbReference type="SAM" id="Phobius"/>
    </source>
</evidence>
<proteinExistence type="inferred from homology"/>
<dbReference type="EMBL" id="CP058607">
    <property type="protein sequence ID" value="QLG72506.1"/>
    <property type="molecule type" value="Genomic_DNA"/>
</dbReference>
<dbReference type="PANTHER" id="PTHR31616">
    <property type="entry name" value="TREHALASE"/>
    <property type="match status" value="1"/>
</dbReference>
<keyword evidence="10" id="KW-0472">Membrane</keyword>
<dbReference type="GO" id="GO:0000324">
    <property type="term" value="C:fungal-type vacuole"/>
    <property type="evidence" value="ECO:0007669"/>
    <property type="project" value="TreeGrafter"/>
</dbReference>
<dbReference type="Proteomes" id="UP000509704">
    <property type="component" value="Chromosome 4"/>
</dbReference>
<accession>A0A7H9B246</accession>
<dbReference type="SUPFAM" id="SSF48208">
    <property type="entry name" value="Six-hairpin glycosidases"/>
    <property type="match status" value="1"/>
</dbReference>
<dbReference type="GeneID" id="59236230"/>
<dbReference type="EC" id="3.2.1.3" evidence="3"/>
<dbReference type="RefSeq" id="XP_037144234.1">
    <property type="nucleotide sequence ID" value="XM_037288339.1"/>
</dbReference>
<name>A0A7H9B246_ZYGMR</name>
<evidence type="ECO:0000313" key="13">
    <source>
        <dbReference type="Proteomes" id="UP000509704"/>
    </source>
</evidence>
<dbReference type="InterPro" id="IPR000165">
    <property type="entry name" value="Glucoamylase"/>
</dbReference>
<dbReference type="GO" id="GO:0000272">
    <property type="term" value="P:polysaccharide catabolic process"/>
    <property type="evidence" value="ECO:0007669"/>
    <property type="project" value="UniProtKB-KW"/>
</dbReference>
<evidence type="ECO:0000256" key="9">
    <source>
        <dbReference type="ARBA" id="ARBA00033473"/>
    </source>
</evidence>
<sequence>MGFEKAKGCNKFRNFTVVLTVVFLALVTLLKSKDHYSVTGDPLVGHSHRNDVDGANRSGNNITIVDFFKPYDPAYPTSAPTSRFFKKINLRPLSPYSIPRVNFTVWIDEQYDISFERLLLNIGDQNLANYDSLRGNNVLEGVIIASPSQNEPNYFFQWIRDSAIAMNTIVFNLFSLDAESAESAGLNVTLAGTVLKYLKNSYELQRLENPSGSGVDSDLLKGLGEPKWNVDNRPFLDAWGRPQNDGPSLRTLTSFHFLRELQKNSVSLEDVIAQYESHFQHELDLPFENERELYENIIFWDLQFVVKNWKDNTFDLWEEIQGQHFFTSIVQISSIKVAIAFLKDHEKDWSDLQEFVNDLETCYDELTSFIFEESGFLNPNKNFIVETPSMLHSRSGLDIAVIIGSILTHNYELSNSSNSIPFDVDDSGVLNTLYSMVRSMEIIYPINHQRAKLKTGVALGRYPEDIYDGVKTSEGNPWFLSTAYASELLYRLILRNYQFGDDLIISLDNWESEFWTLIFEGFDDYVAEDNLNYNGNSNGNKNTYQLVIPFNSPAFNQTMLSIFDLAESFLDKIREHVSDDGNMSEQFNKYTGYLQGAENLSWSYGAFWTSCNVRSKVLELLQ</sequence>
<evidence type="ECO:0000259" key="11">
    <source>
        <dbReference type="Pfam" id="PF00723"/>
    </source>
</evidence>
<protein>
    <recommendedName>
        <fullName evidence="3">glucan 1,4-alpha-glucosidase</fullName>
        <ecNumber evidence="3">3.2.1.3</ecNumber>
    </recommendedName>
    <alternativeName>
        <fullName evidence="9">1,4-alpha-D-glucan glucohydrolase</fullName>
    </alternativeName>
    <alternativeName>
        <fullName evidence="8">Glucan 1,4-alpha-glucosidase</fullName>
    </alternativeName>
</protein>
<dbReference type="InterPro" id="IPR008928">
    <property type="entry name" value="6-hairpin_glycosidase_sf"/>
</dbReference>
<dbReference type="GO" id="GO:0004339">
    <property type="term" value="F:glucan 1,4-alpha-glucosidase activity"/>
    <property type="evidence" value="ECO:0007669"/>
    <property type="project" value="UniProtKB-EC"/>
</dbReference>
<dbReference type="PANTHER" id="PTHR31616:SF9">
    <property type="entry name" value="GLUCOAMYLASE, INTRACELLULAR SPORULATION-SPECIFIC"/>
    <property type="match status" value="1"/>
</dbReference>
<keyword evidence="13" id="KW-1185">Reference proteome</keyword>
<keyword evidence="6" id="KW-0326">Glycosidase</keyword>
<comment type="catalytic activity">
    <reaction evidence="1">
        <text>Hydrolysis of terminal (1-&gt;4)-linked alpha-D-glucose residues successively from non-reducing ends of the chains with release of beta-D-glucose.</text>
        <dbReference type="EC" id="3.2.1.3"/>
    </reaction>
</comment>
<evidence type="ECO:0000256" key="6">
    <source>
        <dbReference type="ARBA" id="ARBA00023295"/>
    </source>
</evidence>
<dbReference type="AlphaFoldDB" id="A0A7H9B246"/>
<dbReference type="Gene3D" id="1.50.10.10">
    <property type="match status" value="1"/>
</dbReference>
<organism evidence="12 13">
    <name type="scientific">Zygotorulaspora mrakii</name>
    <name type="common">Zygosaccharomyces mrakii</name>
    <dbReference type="NCBI Taxonomy" id="42260"/>
    <lineage>
        <taxon>Eukaryota</taxon>
        <taxon>Fungi</taxon>
        <taxon>Dikarya</taxon>
        <taxon>Ascomycota</taxon>
        <taxon>Saccharomycotina</taxon>
        <taxon>Saccharomycetes</taxon>
        <taxon>Saccharomycetales</taxon>
        <taxon>Saccharomycetaceae</taxon>
        <taxon>Zygotorulaspora</taxon>
    </lineage>
</organism>
<dbReference type="PRINTS" id="PR00736">
    <property type="entry name" value="GLHYDRLASE15"/>
</dbReference>
<dbReference type="KEGG" id="zmk:HG535_0D02140"/>
<evidence type="ECO:0000313" key="12">
    <source>
        <dbReference type="EMBL" id="QLG72506.1"/>
    </source>
</evidence>
<dbReference type="Pfam" id="PF00723">
    <property type="entry name" value="Glyco_hydro_15"/>
    <property type="match status" value="1"/>
</dbReference>
<keyword evidence="5" id="KW-0119">Carbohydrate metabolism</keyword>
<evidence type="ECO:0000256" key="8">
    <source>
        <dbReference type="ARBA" id="ARBA00033442"/>
    </source>
</evidence>
<dbReference type="InterPro" id="IPR011613">
    <property type="entry name" value="GH15-like"/>
</dbReference>
<keyword evidence="4" id="KW-0378">Hydrolase</keyword>